<dbReference type="PANTHER" id="PTHR43383">
    <property type="entry name" value="NODULIN 6"/>
    <property type="match status" value="1"/>
</dbReference>
<feature type="domain" description="Amidohydrolase-related" evidence="1">
    <location>
        <begin position="150"/>
        <end position="372"/>
    </location>
</feature>
<keyword evidence="3" id="KW-1185">Reference proteome</keyword>
<dbReference type="InterPro" id="IPR006680">
    <property type="entry name" value="Amidohydro-rel"/>
</dbReference>
<evidence type="ECO:0000313" key="3">
    <source>
        <dbReference type="Proteomes" id="UP000601223"/>
    </source>
</evidence>
<reference evidence="2 3" key="1">
    <citation type="submission" date="2021-01" db="EMBL/GenBank/DDBJ databases">
        <title>Whole genome shotgun sequence of Catellatospora bangladeshensis NBRC 107357.</title>
        <authorList>
            <person name="Komaki H."/>
            <person name="Tamura T."/>
        </authorList>
    </citation>
    <scope>NUCLEOTIDE SEQUENCE [LARGE SCALE GENOMIC DNA]</scope>
    <source>
        <strain evidence="2 3">NBRC 107357</strain>
    </source>
</reference>
<organism evidence="2 3">
    <name type="scientific">Catellatospora bangladeshensis</name>
    <dbReference type="NCBI Taxonomy" id="310355"/>
    <lineage>
        <taxon>Bacteria</taxon>
        <taxon>Bacillati</taxon>
        <taxon>Actinomycetota</taxon>
        <taxon>Actinomycetes</taxon>
        <taxon>Micromonosporales</taxon>
        <taxon>Micromonosporaceae</taxon>
        <taxon>Catellatospora</taxon>
    </lineage>
</organism>
<dbReference type="Gene3D" id="3.20.20.140">
    <property type="entry name" value="Metal-dependent hydrolases"/>
    <property type="match status" value="1"/>
</dbReference>
<protein>
    <submittedName>
        <fullName evidence="2">Amidohydrolase</fullName>
    </submittedName>
</protein>
<proteinExistence type="predicted"/>
<evidence type="ECO:0000313" key="2">
    <source>
        <dbReference type="EMBL" id="GIF81763.1"/>
    </source>
</evidence>
<comment type="caution">
    <text evidence="2">The sequence shown here is derived from an EMBL/GenBank/DDBJ whole genome shotgun (WGS) entry which is preliminary data.</text>
</comment>
<sequence>MVGAVSPLDLSALPLVDAHCHAITTAPLDDAAFALWCTEADDPAPEGVSYLDGQLGWALRRWCAPVLDLPSHAPVAEYLRRRRRLGADEAAARLLRAANLSALLVDTGPVLGGLADHAVLGTLAGAPTRWVIRLELLAEQIAPGCDAAGFAPAFATALREALPGAVAVKSIAAYRHGLHLDPARPQPHEVTAAAARWQRDGGRLADPVLLRHLLWTAVDAGLPIQLHTGWGDRDQPLARADPALLQPFCEATLGAGVPLVLLHCYPFHRQAGWLAQVYPHVYADVGLTVTHLGGRAAAVLGEFLELAPFGKLLYSSDAIGLPELYLVGAAQFRHGLGRVLGALVADGAVTAADAVQAAERIGAGNAARLYHLS</sequence>
<dbReference type="SUPFAM" id="SSF51556">
    <property type="entry name" value="Metallo-dependent hydrolases"/>
    <property type="match status" value="1"/>
</dbReference>
<accession>A0A8J3NJ99</accession>
<dbReference type="AlphaFoldDB" id="A0A8J3NJ99"/>
<dbReference type="EMBL" id="BONF01000016">
    <property type="protein sequence ID" value="GIF81763.1"/>
    <property type="molecule type" value="Genomic_DNA"/>
</dbReference>
<evidence type="ECO:0000259" key="1">
    <source>
        <dbReference type="Pfam" id="PF04909"/>
    </source>
</evidence>
<dbReference type="GO" id="GO:0016787">
    <property type="term" value="F:hydrolase activity"/>
    <property type="evidence" value="ECO:0007669"/>
    <property type="project" value="InterPro"/>
</dbReference>
<gene>
    <name evidence="2" type="ORF">Cba03nite_31120</name>
</gene>
<dbReference type="Proteomes" id="UP000601223">
    <property type="component" value="Unassembled WGS sequence"/>
</dbReference>
<dbReference type="Pfam" id="PF04909">
    <property type="entry name" value="Amidohydro_2"/>
    <property type="match status" value="1"/>
</dbReference>
<dbReference type="InterPro" id="IPR032466">
    <property type="entry name" value="Metal_Hydrolase"/>
</dbReference>
<dbReference type="PANTHER" id="PTHR43383:SF2">
    <property type="entry name" value="AMIDOHYDROLASE 2 FAMILY PROTEIN"/>
    <property type="match status" value="1"/>
</dbReference>
<name>A0A8J3NJ99_9ACTN</name>